<keyword evidence="1" id="KW-0547">Nucleotide-binding</keyword>
<comment type="caution">
    <text evidence="5">The sequence shown here is derived from an EMBL/GenBank/DDBJ whole genome shotgun (WGS) entry which is preliminary data.</text>
</comment>
<name>A0AAE1ARU4_9GAST</name>
<feature type="compositionally biased region" description="Polar residues" evidence="3">
    <location>
        <begin position="2691"/>
        <end position="2704"/>
    </location>
</feature>
<feature type="region of interest" description="Disordered" evidence="3">
    <location>
        <begin position="2072"/>
        <end position="2099"/>
    </location>
</feature>
<feature type="compositionally biased region" description="Acidic residues" evidence="3">
    <location>
        <begin position="2346"/>
        <end position="2357"/>
    </location>
</feature>
<feature type="compositionally biased region" description="Low complexity" evidence="3">
    <location>
        <begin position="2779"/>
        <end position="2799"/>
    </location>
</feature>
<evidence type="ECO:0000259" key="4">
    <source>
        <dbReference type="PROSITE" id="PS50234"/>
    </source>
</evidence>
<feature type="compositionally biased region" description="Acidic residues" evidence="3">
    <location>
        <begin position="2745"/>
        <end position="2757"/>
    </location>
</feature>
<dbReference type="Proteomes" id="UP001283361">
    <property type="component" value="Unassembled WGS sequence"/>
</dbReference>
<evidence type="ECO:0000256" key="2">
    <source>
        <dbReference type="ARBA" id="ARBA00022840"/>
    </source>
</evidence>
<dbReference type="PANTHER" id="PTHR48103">
    <property type="entry name" value="MIDASIN-RELATED"/>
    <property type="match status" value="1"/>
</dbReference>
<dbReference type="PROSITE" id="PS50234">
    <property type="entry name" value="VWFA"/>
    <property type="match status" value="1"/>
</dbReference>
<dbReference type="Gene3D" id="3.40.50.410">
    <property type="entry name" value="von Willebrand factor, type A domain"/>
    <property type="match status" value="1"/>
</dbReference>
<feature type="region of interest" description="Disordered" evidence="3">
    <location>
        <begin position="1170"/>
        <end position="1189"/>
    </location>
</feature>
<evidence type="ECO:0000256" key="3">
    <source>
        <dbReference type="SAM" id="MobiDB-lite"/>
    </source>
</evidence>
<dbReference type="Pfam" id="PF13519">
    <property type="entry name" value="VWA_2"/>
    <property type="match status" value="1"/>
</dbReference>
<feature type="compositionally biased region" description="Basic and acidic residues" evidence="3">
    <location>
        <begin position="2433"/>
        <end position="2491"/>
    </location>
</feature>
<keyword evidence="2" id="KW-0067">ATP-binding</keyword>
<dbReference type="CDD" id="cd01460">
    <property type="entry name" value="vWA_midasin"/>
    <property type="match status" value="1"/>
</dbReference>
<proteinExistence type="predicted"/>
<feature type="region of interest" description="Disordered" evidence="3">
    <location>
        <begin position="2138"/>
        <end position="2161"/>
    </location>
</feature>
<dbReference type="InterPro" id="IPR002035">
    <property type="entry name" value="VWF_A"/>
</dbReference>
<evidence type="ECO:0000256" key="1">
    <source>
        <dbReference type="ARBA" id="ARBA00022741"/>
    </source>
</evidence>
<feature type="compositionally biased region" description="Basic and acidic residues" evidence="3">
    <location>
        <begin position="1170"/>
        <end position="1188"/>
    </location>
</feature>
<feature type="compositionally biased region" description="Basic and acidic residues" evidence="3">
    <location>
        <begin position="2758"/>
        <end position="2777"/>
    </location>
</feature>
<feature type="compositionally biased region" description="Acidic residues" evidence="3">
    <location>
        <begin position="2801"/>
        <end position="2820"/>
    </location>
</feature>
<feature type="compositionally biased region" description="Acidic residues" evidence="3">
    <location>
        <begin position="2650"/>
        <end position="2664"/>
    </location>
</feature>
<feature type="compositionally biased region" description="Basic and acidic residues" evidence="3">
    <location>
        <begin position="2138"/>
        <end position="2150"/>
    </location>
</feature>
<feature type="compositionally biased region" description="Basic and acidic residues" evidence="3">
    <location>
        <begin position="2622"/>
        <end position="2640"/>
    </location>
</feature>
<sequence>MLVMSIRSKLGDHSIKVAIDFLSGPLHQKFSGSPSKLFSPLLLSDPGTKLFSPLLLSDPGTKLFSPLFLSDPGTKLFSPLLLSDPGTKLFSPLLLSDPGTKLFSPLLLSDPGTKLFSPLFLSDPGTKLFSSLLLSDPGTKLFSPLLLSDPGTKLFSPLLLSDPGTKLFSPLFLSDPGTKLFSSLLLSDPGTKLFSPLFLSDPGIKLFSPLLLSDPGTKLFSCLLLSDPGTKLFSPLLLSDPGTKLFSPLLLSDPGTKLFSPLLLSDQAPSYSHGFSHLTQAPNYSHFFFHLIQALSDGQALSDHLPNLVSSLEDTAAVHLAELPHHLLWLPRLADLSATWPDTHREVFHAHLALHWQWTESKLGQVLAAGHSNNPKLHMAIEEMRRHLALHGDGQTAKLFARAWTQHGHPQPYLSPREADLSSDLSKLFAALTPRQTDSPQTVVKKVKLLASTSAGSYSIQQQIWEVARLMRQGDLDAVERALQCLLLRKNSLLQSSDLSGEVTPHALDGDVAAPVEQPLCLSVDWDAATQRPSQIVALWPLYEQMAIMAHIWLFTVAWPKSSNSATDFRNYEDDAIDGPDQVNLRNFVLWHSPDLFDAALQADNDPWKQELHLLRKLWNSAACQNTQRWLEWSPHAQEFALAKDSVGPALLHQASLSRFCVGVLCSHHLEQLPSSNTAVAGSATQLPGLLPLHLTLAGIQNQMCQVGLLSRHTWSHAAVLGSSVFHASMLEKKWLSKSVHKLCQLLQALLLDQDRQRQTKILKHDTQASEHDNTQATGVVEITQMIQNSRDLLSSAETTTALPDGLLALVSRCFEVTQEALESTSDTHVGRGFVYVGLVLAKLLAPQGLVDPVEKAAIKLTHVHRESQEVAAELATWNLYLEMHTSRGTEDTQTEHLHPRVIYLLQRKEKLSETSKKLKLRQAYRPDKLQFSRLVQATAGFLDTTSASSRVTDMVSKLMNATTMTSSKRKKDEPGPAQGLCLSVLQEERVWQDTSARFLDKLLDTFPSFQDILTPFVIAVYQIKLGLRLMAARFERDVKIQKMKAPAHALSSLVDQLCTFPSLNQHTPDLLRLADNLASSAALDLVTAAVTDGSQREQSSTNAASIAKSRLLSCALLYLKAHSASSSRLEPPLVSSLRFVLAQFASGWQEQEERRRQREAEEGALFKYKEKIHGDDRSEKEKEEADFRSSYPSFEKDFIDITGADRLEDVGQGLTESTSVDSHDTPGLEGVTASEMDLVCYVHHIVFTNLSQADWLEGTEEGVASTQQSRHCSIKNDSEESAATSDISHSRNKDLLTSALMAYQVGAEIVKSYYDVFSTDTDSQILGSHVVVSTSILRHIELQQDLTQAQQSQSSISSSYNIYYDENVTEVLRCRHVLASLAARVAQLQQEWADHPTLLLLNQIMNRILSFSVLNPLVKYLTGLELLLQKAQDWESNAASFVSLSSQLAEITSVIVEWRRLELNCWRNSLNREEQKCQVKASHWWFHLHQLTTSFLHSEEEDRDSTTGILTALKTFMESSTLGEFSVRLRMLFAFHCQLLHANKCPAQESLLYMLWNVYQFYKQYQPSVEAEIKRLRLPIEKQLKGFVKIARWSDMNYWALKDSTEKTHRAVHKRVKEYQVVLSQPAKSMLGDSVDDLVVLAVKQTSGFPLEQNLTAFSGSIVKGLAQTKMKEPERLPEIADVIKDFDLLKRAPKLLKKMKVHLRKCLIKSEQSKKILAFDNFTVELIQEMHDLHGLQVDMSADKEKQKSEARSIDLRKRKGLSELFKYLTLIGLSYRKGLTGSALLALSEALDMPPLNLTPHRQLAAAKLWSGCESYFYRCISRYAQFAVAIGNPSKELGMADIQRCRGFVTHLGHLYLRQKARLTDLVNQYLALRKLLSSLATLGEVCTDSIPPQTQSKKWLECAKTLTTRLSEGLGQFELLLDSCPRSSAQASDVYPSPFQPERLAPAALWSHGDNQWLQCMRKIQILSQTVQQEKAKLDALLEKSILGRSDMKSVSTVLDVYESFVPTLASVIAQFSVQSDNSSKDKDNPSSQLVASLSYLSSEISQTRHRFHQWWDRDSVLPGAEVKGNNALSQGDSGQVQAKHADTRDSRSLNVSHMSVEGIERSSKILSSVESLVEMLLVSVQTVVQAERAVEHDEADQRQEDDNDEEDELSEAHLSEHLLEREKKIVTNLNCSKIVGALSNLIEKISSLSESGDTVTTSRDVSGEVLHSSVRSQVLSSCVQALLYCQPLVTAFTALVESQVGLSVAVHRSMGKLLSVLLATFTELAQKGFCVPPDLSDEMEGEGATEFQDIEGGGIGEGEGAKDVSDQIETEDQLEEAKRPDQQEQPEDSKEQPDIAAEDNAIEMSEDFEGKLHDQDQTEKGDEDDEDDDKEEDEDMEKEMGEADGEQDKLDDRLWGSDDDDEEADDDDNKNSKEEDGGGGMDKQMEESVAKDDNKDAAEPNSKDAEEEQQKDRKEEDQPSSKDAEEEQQKDRKEEDQPKECPEDDDDYDDNKVDAHNQEEKEKEAENLELPEDMTLDDGEKKGQDEEDMEVEDQENPAEEKGQEEEEDSEGEGQQKDDKTVEDDKNQEKEEVEASGTKAEEEKENEEDGDGTDGTSGQEEEKLLGELEQEEDKAKPKPQDQIDAVDDKTSGDATQQAQQAEEEERAEGGLEQEEPAMPNQEQDHDQSGVGAASSEDPDGNFGQNSNQTSETPSLQREKKRQRKPGETDDQRTLGSRDEEHRRLKTREQDKREEQQDMDDDEMAEAQEEEQKNISEEYQHVTDPKSHWDAQTVDVATQEQTQETQAVPAQDEGGELDNQEEDAAMEDEEELTNAPHVEDKRPLKSKSIESNETKTTEKDYQKNLETERLDVDGERVLTYTVERKPESTIHTVLENLHLDPALLDGDVEEMRSELEQSVTVWSHPGEEMADLAKAASEAWQKYQAITCSLSQELCEQLRLILEPSQATKLKGDYRTGKRLNMRKVIPYIASQFRKDKIWLRRSKPSKRQYQIMIAIDDSASMADNHSKQLAFESLALVSNALTLLESGDLAVCSFGEDVRVLHPFFEPFTQQSGANILQHLTCEQKQTKYGQLLDTALGLMQQAQVRSSASIGGREQPAQLLLVLSDGHGVFREGMDIVRRAVKRARQARIFLVFLILDSPDKKGSLLDARVPIMEPSGKIQEIKSYMELFPFPFYIFLRDINSMPQILSDALRQWFELVTASDR</sequence>
<feature type="compositionally biased region" description="Basic and acidic residues" evidence="3">
    <location>
        <begin position="2388"/>
        <end position="2406"/>
    </location>
</feature>
<organism evidence="5 6">
    <name type="scientific">Elysia crispata</name>
    <name type="common">lettuce slug</name>
    <dbReference type="NCBI Taxonomy" id="231223"/>
    <lineage>
        <taxon>Eukaryota</taxon>
        <taxon>Metazoa</taxon>
        <taxon>Spiralia</taxon>
        <taxon>Lophotrochozoa</taxon>
        <taxon>Mollusca</taxon>
        <taxon>Gastropoda</taxon>
        <taxon>Heterobranchia</taxon>
        <taxon>Euthyneura</taxon>
        <taxon>Panpulmonata</taxon>
        <taxon>Sacoglossa</taxon>
        <taxon>Placobranchoidea</taxon>
        <taxon>Plakobranchidae</taxon>
        <taxon>Elysia</taxon>
    </lineage>
</organism>
<accession>A0AAE1ARU4</accession>
<dbReference type="GO" id="GO:0000055">
    <property type="term" value="P:ribosomal large subunit export from nucleus"/>
    <property type="evidence" value="ECO:0007669"/>
    <property type="project" value="TreeGrafter"/>
</dbReference>
<feature type="compositionally biased region" description="Basic and acidic residues" evidence="3">
    <location>
        <begin position="2825"/>
        <end position="2849"/>
    </location>
</feature>
<evidence type="ECO:0000313" key="5">
    <source>
        <dbReference type="EMBL" id="KAK3792580.1"/>
    </source>
</evidence>
<feature type="region of interest" description="Disordered" evidence="3">
    <location>
        <begin position="1267"/>
        <end position="1289"/>
    </location>
</feature>
<feature type="compositionally biased region" description="Polar residues" evidence="3">
    <location>
        <begin position="2076"/>
        <end position="2086"/>
    </location>
</feature>
<feature type="compositionally biased region" description="Acidic residues" evidence="3">
    <location>
        <begin position="2371"/>
        <end position="2387"/>
    </location>
</feature>
<gene>
    <name evidence="5" type="ORF">RRG08_009938</name>
</gene>
<feature type="compositionally biased region" description="Basic and acidic residues" evidence="3">
    <location>
        <begin position="2563"/>
        <end position="2579"/>
    </location>
</feature>
<feature type="domain" description="VWFA" evidence="4">
    <location>
        <begin position="2999"/>
        <end position="3201"/>
    </location>
</feature>
<dbReference type="EMBL" id="JAWDGP010001363">
    <property type="protein sequence ID" value="KAK3792580.1"/>
    <property type="molecule type" value="Genomic_DNA"/>
</dbReference>
<keyword evidence="6" id="KW-1185">Reference proteome</keyword>
<dbReference type="FunFam" id="3.40.50.410:FF:000028">
    <property type="entry name" value="Midasin"/>
    <property type="match status" value="1"/>
</dbReference>
<feature type="compositionally biased region" description="Acidic residues" evidence="3">
    <location>
        <begin position="2592"/>
        <end position="2601"/>
    </location>
</feature>
<feature type="compositionally biased region" description="Acidic residues" evidence="3">
    <location>
        <begin position="2517"/>
        <end position="2527"/>
    </location>
</feature>
<evidence type="ECO:0000313" key="6">
    <source>
        <dbReference type="Proteomes" id="UP001283361"/>
    </source>
</evidence>
<dbReference type="GO" id="GO:0030687">
    <property type="term" value="C:preribosome, large subunit precursor"/>
    <property type="evidence" value="ECO:0007669"/>
    <property type="project" value="TreeGrafter"/>
</dbReference>
<dbReference type="InterPro" id="IPR036465">
    <property type="entry name" value="vWFA_dom_sf"/>
</dbReference>
<feature type="compositionally biased region" description="Basic and acidic residues" evidence="3">
    <location>
        <begin position="2358"/>
        <end position="2370"/>
    </location>
</feature>
<feature type="compositionally biased region" description="Acidic residues" evidence="3">
    <location>
        <begin position="2407"/>
        <end position="2418"/>
    </location>
</feature>
<protein>
    <recommendedName>
        <fullName evidence="4">VWFA domain-containing protein</fullName>
    </recommendedName>
</protein>
<reference evidence="5" key="1">
    <citation type="journal article" date="2023" name="G3 (Bethesda)">
        <title>A reference genome for the long-term kleptoplast-retaining sea slug Elysia crispata morphotype clarki.</title>
        <authorList>
            <person name="Eastman K.E."/>
            <person name="Pendleton A.L."/>
            <person name="Shaikh M.A."/>
            <person name="Suttiyut T."/>
            <person name="Ogas R."/>
            <person name="Tomko P."/>
            <person name="Gavelis G."/>
            <person name="Widhalm J.R."/>
            <person name="Wisecaver J.H."/>
        </authorList>
    </citation>
    <scope>NUCLEOTIDE SEQUENCE</scope>
    <source>
        <strain evidence="5">ECLA1</strain>
    </source>
</reference>
<dbReference type="GO" id="GO:0000027">
    <property type="term" value="P:ribosomal large subunit assembly"/>
    <property type="evidence" value="ECO:0007669"/>
    <property type="project" value="TreeGrafter"/>
</dbReference>
<feature type="compositionally biased region" description="Basic and acidic residues" evidence="3">
    <location>
        <begin position="2500"/>
        <end position="2516"/>
    </location>
</feature>
<feature type="compositionally biased region" description="Basic and acidic residues" evidence="3">
    <location>
        <begin position="2713"/>
        <end position="2744"/>
    </location>
</feature>
<feature type="region of interest" description="Disordered" evidence="3">
    <location>
        <begin position="2298"/>
        <end position="2849"/>
    </location>
</feature>
<dbReference type="GO" id="GO:0005524">
    <property type="term" value="F:ATP binding"/>
    <property type="evidence" value="ECO:0007669"/>
    <property type="project" value="UniProtKB-KW"/>
</dbReference>
<feature type="compositionally biased region" description="Basic and acidic residues" evidence="3">
    <location>
        <begin position="2325"/>
        <end position="2343"/>
    </location>
</feature>
<feature type="compositionally biased region" description="Acidic residues" evidence="3">
    <location>
        <begin position="2535"/>
        <end position="2561"/>
    </location>
</feature>
<dbReference type="PANTHER" id="PTHR48103:SF2">
    <property type="entry name" value="MIDASIN"/>
    <property type="match status" value="1"/>
</dbReference>
<dbReference type="SUPFAM" id="SSF53300">
    <property type="entry name" value="vWA-like"/>
    <property type="match status" value="1"/>
</dbReference>
<dbReference type="GO" id="GO:0005634">
    <property type="term" value="C:nucleus"/>
    <property type="evidence" value="ECO:0007669"/>
    <property type="project" value="TreeGrafter"/>
</dbReference>